<reference evidence="3" key="2">
    <citation type="submission" date="2023-11" db="UniProtKB">
        <authorList>
            <consortium name="WormBaseParasite"/>
        </authorList>
    </citation>
    <scope>IDENTIFICATION</scope>
</reference>
<evidence type="ECO:0000313" key="3">
    <source>
        <dbReference type="WBParaSite" id="TREG1_2490.1"/>
    </source>
</evidence>
<organism evidence="2 3">
    <name type="scientific">Trichobilharzia regenti</name>
    <name type="common">Nasal bird schistosome</name>
    <dbReference type="NCBI Taxonomy" id="157069"/>
    <lineage>
        <taxon>Eukaryota</taxon>
        <taxon>Metazoa</taxon>
        <taxon>Spiralia</taxon>
        <taxon>Lophotrochozoa</taxon>
        <taxon>Platyhelminthes</taxon>
        <taxon>Trematoda</taxon>
        <taxon>Digenea</taxon>
        <taxon>Strigeidida</taxon>
        <taxon>Schistosomatoidea</taxon>
        <taxon>Schistosomatidae</taxon>
        <taxon>Trichobilharzia</taxon>
    </lineage>
</organism>
<protein>
    <submittedName>
        <fullName evidence="3">Uncharacterized protein</fullName>
    </submittedName>
</protein>
<feature type="compositionally biased region" description="Polar residues" evidence="1">
    <location>
        <begin position="745"/>
        <end position="759"/>
    </location>
</feature>
<feature type="compositionally biased region" description="Basic and acidic residues" evidence="1">
    <location>
        <begin position="827"/>
        <end position="838"/>
    </location>
</feature>
<feature type="compositionally biased region" description="Basic residues" evidence="1">
    <location>
        <begin position="760"/>
        <end position="770"/>
    </location>
</feature>
<feature type="region of interest" description="Disordered" evidence="1">
    <location>
        <begin position="806"/>
        <end position="840"/>
    </location>
</feature>
<accession>A0AA85JBN3</accession>
<name>A0AA85JBN3_TRIRE</name>
<evidence type="ECO:0000256" key="1">
    <source>
        <dbReference type="SAM" id="MobiDB-lite"/>
    </source>
</evidence>
<evidence type="ECO:0000313" key="2">
    <source>
        <dbReference type="Proteomes" id="UP000050795"/>
    </source>
</evidence>
<feature type="compositionally biased region" description="Basic and acidic residues" evidence="1">
    <location>
        <begin position="806"/>
        <end position="818"/>
    </location>
</feature>
<keyword evidence="2" id="KW-1185">Reference proteome</keyword>
<proteinExistence type="predicted"/>
<sequence length="1264" mass="145806">MIKENTENSLEKINAATQCKMRYADSSDNNWKTGPAKAMTAIHSSTGLLSSNGISMSKLKTLTHVNQIDKNYFRRSRSEVGTKQCRNEKMNLVVSTGKKQIWKDQSLITIKSPPLLQKTRKLPLNTTSGINTVNKQILTGNRNRRHKSASLHRKQPILIIVLNDSRRKADYPEKKYRTLKKTCVAASVNVEKQNIDVIRECEEKPQYSKTVVIVNEKICFCKPDLLKRQLIQSVAENILLSSSGSHNIGDDFFKLILIMNLTQYLLHCCHTEINSDILSESIIGEDLCSVVVELQNLSAHQPQQYYVLLFEESSAVDITQASADDGWIEEMQILLESCTDNDNSNEQHNEPTTVPTNTVIYITLMNQKELKNMLRIILRVEEQYKGEQVTQTIRRDNVKIDNLIVTPYLQTYPTYSKHQELNITEKISEQPVNMRSSGILNLELLKSQYEENNFVRNQFSPVHINEKNSIAIDVPQQPLIEFILSHTEAITKDHSQINNISDHYQSVEVRRLSHKTDTASGFCNWLVKFINSGCIRRKRKALPRKSLSHESILSPVSQNINDIISLKEVSHLLSLLSNTDEHKLSMLESTETLNAPDIRTMLLNVQQLIKLKHEDIDPKRISNDEDQDFNKLLHSIKTQIRFSDEDSIHEDNYREDCTNISGDNRKSNSLRRSELPVNDEIKTMSEYKSSANDKRQVEVELKQHCKQANSELCDPGDRWHLNTVKTVDFVSAPSSVLAVEHQKQETPSSSVLTDKTHQPTMRHTHKHLKQIKQKQLKKKASTNITNLLLKLIDRKRQNIVDNRMSEDRISQQEQRERIVSSSQKTEGTLHLKEKDDKTSPAGYAKIRKSEFLVKQKPTGDVESEVNKLRIQSKEDSIIREYHLRDSTIFPRSRSETTVGNKPEIEVQAIICVDNTVLETALERLYASFEISSTNEWNQTLGMFIVISDKHRAEIQDVYKLNIKRHDNYILEPDTMKFIYISNRQVNYQVGEFLILQLQPVQDINNLEILERMQDYIKWMLVSEEEPLEQNYLMCTINLRLFSKLETRRHEQLQIEDELSITFSESIIKHHYMNSMHSLEVYRPSYRCFQACRIPFTEPPGLYRYGEGTNTREDEYDDATCLTGSLVSFLTSSDKILYGDNNKDDQIHCIRQYNSMTEASVFNDYDDNDESDSYCLRHHSSSDQQLRLTKINPVLGKPVNNLKTKKQQLYFPVLLQRETELLFQSVELSKIDSNESATPTPATMTVITMPTAEMNSVSSCRYIQY</sequence>
<dbReference type="AlphaFoldDB" id="A0AA85JBN3"/>
<dbReference type="WBParaSite" id="TREG1_2490.1">
    <property type="protein sequence ID" value="TREG1_2490.1"/>
    <property type="gene ID" value="TREG1_2490"/>
</dbReference>
<dbReference type="Proteomes" id="UP000050795">
    <property type="component" value="Unassembled WGS sequence"/>
</dbReference>
<reference evidence="2" key="1">
    <citation type="submission" date="2022-06" db="EMBL/GenBank/DDBJ databases">
        <authorList>
            <person name="Berger JAMES D."/>
            <person name="Berger JAMES D."/>
        </authorList>
    </citation>
    <scope>NUCLEOTIDE SEQUENCE [LARGE SCALE GENOMIC DNA]</scope>
</reference>
<feature type="region of interest" description="Disordered" evidence="1">
    <location>
        <begin position="742"/>
        <end position="770"/>
    </location>
</feature>